<dbReference type="Pfam" id="PF13392">
    <property type="entry name" value="HNH_3"/>
    <property type="match status" value="1"/>
</dbReference>
<dbReference type="InterPro" id="IPR003615">
    <property type="entry name" value="HNH_nuc"/>
</dbReference>
<proteinExistence type="predicted"/>
<dbReference type="OrthoDB" id="6631788at2"/>
<feature type="domain" description="HNH nuclease" evidence="1">
    <location>
        <begin position="55"/>
        <end position="98"/>
    </location>
</feature>
<evidence type="ECO:0000313" key="3">
    <source>
        <dbReference type="Proteomes" id="UP000002730"/>
    </source>
</evidence>
<protein>
    <submittedName>
        <fullName evidence="2">HNH endonuclease</fullName>
    </submittedName>
</protein>
<dbReference type="Gene3D" id="3.90.75.20">
    <property type="match status" value="1"/>
</dbReference>
<dbReference type="GO" id="GO:0004519">
    <property type="term" value="F:endonuclease activity"/>
    <property type="evidence" value="ECO:0007669"/>
    <property type="project" value="UniProtKB-KW"/>
</dbReference>
<organism evidence="2 3">
    <name type="scientific">Clostridium cellulovorans (strain ATCC 35296 / DSM 3052 / OCM 3 / 743B)</name>
    <dbReference type="NCBI Taxonomy" id="573061"/>
    <lineage>
        <taxon>Bacteria</taxon>
        <taxon>Bacillati</taxon>
        <taxon>Bacillota</taxon>
        <taxon>Clostridia</taxon>
        <taxon>Eubacteriales</taxon>
        <taxon>Clostridiaceae</taxon>
        <taxon>Clostridium</taxon>
    </lineage>
</organism>
<dbReference type="KEGG" id="ccb:Clocel_0771"/>
<reference evidence="2 3" key="1">
    <citation type="submission" date="2010-08" db="EMBL/GenBank/DDBJ databases">
        <title>Complete sequence of Clostridium cellulovorans 743B.</title>
        <authorList>
            <consortium name="US DOE Joint Genome Institute"/>
            <person name="Lucas S."/>
            <person name="Copeland A."/>
            <person name="Lapidus A."/>
            <person name="Cheng J.-F."/>
            <person name="Bruce D."/>
            <person name="Goodwin L."/>
            <person name="Pitluck S."/>
            <person name="Chertkov O."/>
            <person name="Detter J.C."/>
            <person name="Han C."/>
            <person name="Tapia R."/>
            <person name="Land M."/>
            <person name="Hauser L."/>
            <person name="Chang Y.-J."/>
            <person name="Jeffries C."/>
            <person name="Kyrpides N."/>
            <person name="Ivanova N."/>
            <person name="Mikhailova N."/>
            <person name="Hemme C.L."/>
            <person name="Woyke T."/>
        </authorList>
    </citation>
    <scope>NUCLEOTIDE SEQUENCE [LARGE SCALE GENOMIC DNA]</scope>
    <source>
        <strain evidence="3">ATCC 35296 / DSM 3052 / OCM 3 / 743B</strain>
    </source>
</reference>
<keyword evidence="2" id="KW-0378">Hydrolase</keyword>
<sequence length="166" mass="18768">MKAIPGYHGYYATEDAQIISIRSGTERILSQRMHKGYLHVQIRKGIGRDTKVKVPVHQLVLATFKGQRKSNELVCRHLNGNPLDNRIENLEWGTVKDNCNDSIRHGTAACLRQGEKHPCSKIKNSTVVEIKHLINEGLSNRAIADMFSLKTYNINDIRAGKAWSHL</sequence>
<dbReference type="HOGENOM" id="CLU_099810_3_1_9"/>
<name>D9SSE4_CLOC7</name>
<dbReference type="RefSeq" id="WP_010073140.1">
    <property type="nucleotide sequence ID" value="NC_014393.1"/>
</dbReference>
<keyword evidence="3" id="KW-1185">Reference proteome</keyword>
<dbReference type="SUPFAM" id="SSF54060">
    <property type="entry name" value="His-Me finger endonucleases"/>
    <property type="match status" value="1"/>
</dbReference>
<keyword evidence="2" id="KW-0255">Endonuclease</keyword>
<dbReference type="InterPro" id="IPR044925">
    <property type="entry name" value="His-Me_finger_sf"/>
</dbReference>
<gene>
    <name evidence="2" type="ordered locus">Clocel_0771</name>
</gene>
<dbReference type="AlphaFoldDB" id="D9SSE4"/>
<dbReference type="EMBL" id="CP002160">
    <property type="protein sequence ID" value="ADL50541.1"/>
    <property type="molecule type" value="Genomic_DNA"/>
</dbReference>
<evidence type="ECO:0000313" key="2">
    <source>
        <dbReference type="EMBL" id="ADL50541.1"/>
    </source>
</evidence>
<keyword evidence="2" id="KW-0540">Nuclease</keyword>
<evidence type="ECO:0000259" key="1">
    <source>
        <dbReference type="Pfam" id="PF13392"/>
    </source>
</evidence>
<dbReference type="STRING" id="573061.Clocel_0771"/>
<dbReference type="eggNOG" id="ENOG5030IP0">
    <property type="taxonomic scope" value="Bacteria"/>
</dbReference>
<accession>D9SSE4</accession>
<dbReference type="Proteomes" id="UP000002730">
    <property type="component" value="Chromosome"/>
</dbReference>